<sequence length="442" mass="48726">MEESPMAEADAAPSARNPYGDAPGAGISLAPYFRPTPSVKNNNTFFPQTEELGADEMRISFVGSCPFPPTLEQAATAIMVELGNGDRLFFDFGPGCLRNIIALQVPVPLVNDIFLTHLHVDHYGELPYLYGFAPWLGRWTPLRVYGPSGVHSEEGTAAMIAGMKAMTHWHTKAFSGIPVGEGYEVEVTEFDWQDDGGVIYERNGATVRHWRRIHNMCGSSAYRLDWNGLSFVWTGDGRPDELTVEMSQGVDVFVTELQLDTQPISSIKQGAPEPIINMTIDGVHTNQFAAGYMIKQVNPRIGMITHTFYDRATLSEALAGIRTHWDGLFAYGAPDGVIVNVTKDAIWVRDAALPESTSTRRPSTTAELTAMFGGQIPKTLKIPKANWALDELVDEDTWANEIPVSAFTPPGIQRELVRKFPPELEGMEVPLSAMFNVPDEDH</sequence>
<protein>
    <submittedName>
        <fullName evidence="4">Ribonuclease Z</fullName>
    </submittedName>
</protein>
<feature type="region of interest" description="Disordered" evidence="2">
    <location>
        <begin position="1"/>
        <end position="20"/>
    </location>
</feature>
<evidence type="ECO:0000259" key="3">
    <source>
        <dbReference type="Pfam" id="PF00753"/>
    </source>
</evidence>
<dbReference type="InterPro" id="IPR036866">
    <property type="entry name" value="RibonucZ/Hydroxyglut_hydro"/>
</dbReference>
<evidence type="ECO:0000256" key="1">
    <source>
        <dbReference type="ARBA" id="ARBA00022759"/>
    </source>
</evidence>
<accession>A0A1X1VHD8</accession>
<reference evidence="4 5" key="1">
    <citation type="submission" date="2016-01" db="EMBL/GenBank/DDBJ databases">
        <title>The new phylogeny of the genus Mycobacterium.</title>
        <authorList>
            <person name="Tarcisio F."/>
            <person name="Conor M."/>
            <person name="Antonella G."/>
            <person name="Elisabetta G."/>
            <person name="Giulia F.S."/>
            <person name="Sara T."/>
            <person name="Anna F."/>
            <person name="Clotilde B."/>
            <person name="Roberto B."/>
            <person name="Veronica D.S."/>
            <person name="Fabio R."/>
            <person name="Monica P."/>
            <person name="Olivier J."/>
            <person name="Enrico T."/>
            <person name="Nicola S."/>
        </authorList>
    </citation>
    <scope>NUCLEOTIDE SEQUENCE [LARGE SCALE GENOMIC DNA]</scope>
    <source>
        <strain evidence="4 5">DSM 43505</strain>
    </source>
</reference>
<evidence type="ECO:0000313" key="4">
    <source>
        <dbReference type="EMBL" id="ORV68358.1"/>
    </source>
</evidence>
<keyword evidence="1" id="KW-0540">Nuclease</keyword>
<dbReference type="SUPFAM" id="SSF56281">
    <property type="entry name" value="Metallo-hydrolase/oxidoreductase"/>
    <property type="match status" value="1"/>
</dbReference>
<comment type="caution">
    <text evidence="4">The sequence shown here is derived from an EMBL/GenBank/DDBJ whole genome shotgun (WGS) entry which is preliminary data.</text>
</comment>
<keyword evidence="5" id="KW-1185">Reference proteome</keyword>
<dbReference type="NCBIfam" id="NF041257">
    <property type="entry name" value="GntH_guanitoxin"/>
    <property type="match status" value="1"/>
</dbReference>
<proteinExistence type="predicted"/>
<organism evidence="4 5">
    <name type="scientific">Mycobacterium gastri</name>
    <dbReference type="NCBI Taxonomy" id="1777"/>
    <lineage>
        <taxon>Bacteria</taxon>
        <taxon>Bacillati</taxon>
        <taxon>Actinomycetota</taxon>
        <taxon>Actinomycetes</taxon>
        <taxon>Mycobacteriales</taxon>
        <taxon>Mycobacteriaceae</taxon>
        <taxon>Mycobacterium</taxon>
    </lineage>
</organism>
<feature type="domain" description="Metallo-beta-lactamase" evidence="3">
    <location>
        <begin position="76"/>
        <end position="129"/>
    </location>
</feature>
<dbReference type="Proteomes" id="UP000193738">
    <property type="component" value="Unassembled WGS sequence"/>
</dbReference>
<dbReference type="AlphaFoldDB" id="A0A1X1VHD8"/>
<dbReference type="GO" id="GO:0042781">
    <property type="term" value="F:3'-tRNA processing endoribonuclease activity"/>
    <property type="evidence" value="ECO:0007669"/>
    <property type="project" value="TreeGrafter"/>
</dbReference>
<evidence type="ECO:0000256" key="2">
    <source>
        <dbReference type="SAM" id="MobiDB-lite"/>
    </source>
</evidence>
<dbReference type="Pfam" id="PF00753">
    <property type="entry name" value="Lactamase_B"/>
    <property type="match status" value="1"/>
</dbReference>
<dbReference type="EMBL" id="LQOX01000108">
    <property type="protein sequence ID" value="ORV68358.1"/>
    <property type="molecule type" value="Genomic_DNA"/>
</dbReference>
<evidence type="ECO:0000313" key="5">
    <source>
        <dbReference type="Proteomes" id="UP000193738"/>
    </source>
</evidence>
<name>A0A1X1VHD8_MYCGS</name>
<dbReference type="Gene3D" id="3.60.15.10">
    <property type="entry name" value="Ribonuclease Z/Hydroxyacylglutathione hydrolase-like"/>
    <property type="match status" value="1"/>
</dbReference>
<dbReference type="STRING" id="1777.AWC07_08460"/>
<dbReference type="InterPro" id="IPR001279">
    <property type="entry name" value="Metallo-B-lactamas"/>
</dbReference>
<gene>
    <name evidence="4" type="ORF">AWC07_08460</name>
</gene>
<dbReference type="PANTHER" id="PTHR46018:SF2">
    <property type="entry name" value="ZINC PHOSPHODIESTERASE ELAC PROTEIN 1"/>
    <property type="match status" value="1"/>
</dbReference>
<dbReference type="PANTHER" id="PTHR46018">
    <property type="entry name" value="ZINC PHOSPHODIESTERASE ELAC PROTEIN 1"/>
    <property type="match status" value="1"/>
</dbReference>
<keyword evidence="1" id="KW-0378">Hydrolase</keyword>
<keyword evidence="1" id="KW-0255">Endonuclease</keyword>